<protein>
    <submittedName>
        <fullName evidence="1">Uncharacterized protein</fullName>
    </submittedName>
</protein>
<evidence type="ECO:0000313" key="2">
    <source>
        <dbReference type="Proteomes" id="UP001060085"/>
    </source>
</evidence>
<proteinExistence type="predicted"/>
<reference evidence="2" key="1">
    <citation type="journal article" date="2023" name="Nat. Plants">
        <title>Single-cell RNA sequencing provides a high-resolution roadmap for understanding the multicellular compartmentation of specialized metabolism.</title>
        <authorList>
            <person name="Sun S."/>
            <person name="Shen X."/>
            <person name="Li Y."/>
            <person name="Li Y."/>
            <person name="Wang S."/>
            <person name="Li R."/>
            <person name="Zhang H."/>
            <person name="Shen G."/>
            <person name="Guo B."/>
            <person name="Wei J."/>
            <person name="Xu J."/>
            <person name="St-Pierre B."/>
            <person name="Chen S."/>
            <person name="Sun C."/>
        </authorList>
    </citation>
    <scope>NUCLEOTIDE SEQUENCE [LARGE SCALE GENOMIC DNA]</scope>
</reference>
<name>A0ACC0BIH5_CATRO</name>
<gene>
    <name evidence="1" type="ORF">M9H77_12747</name>
</gene>
<evidence type="ECO:0000313" key="1">
    <source>
        <dbReference type="EMBL" id="KAI5672383.1"/>
    </source>
</evidence>
<keyword evidence="2" id="KW-1185">Reference proteome</keyword>
<organism evidence="1 2">
    <name type="scientific">Catharanthus roseus</name>
    <name type="common">Madagascar periwinkle</name>
    <name type="synonym">Vinca rosea</name>
    <dbReference type="NCBI Taxonomy" id="4058"/>
    <lineage>
        <taxon>Eukaryota</taxon>
        <taxon>Viridiplantae</taxon>
        <taxon>Streptophyta</taxon>
        <taxon>Embryophyta</taxon>
        <taxon>Tracheophyta</taxon>
        <taxon>Spermatophyta</taxon>
        <taxon>Magnoliopsida</taxon>
        <taxon>eudicotyledons</taxon>
        <taxon>Gunneridae</taxon>
        <taxon>Pentapetalae</taxon>
        <taxon>asterids</taxon>
        <taxon>lamiids</taxon>
        <taxon>Gentianales</taxon>
        <taxon>Apocynaceae</taxon>
        <taxon>Rauvolfioideae</taxon>
        <taxon>Vinceae</taxon>
        <taxon>Catharanthinae</taxon>
        <taxon>Catharanthus</taxon>
    </lineage>
</organism>
<dbReference type="EMBL" id="CM044703">
    <property type="protein sequence ID" value="KAI5672383.1"/>
    <property type="molecule type" value="Genomic_DNA"/>
</dbReference>
<comment type="caution">
    <text evidence="1">The sequence shown here is derived from an EMBL/GenBank/DDBJ whole genome shotgun (WGS) entry which is preliminary data.</text>
</comment>
<sequence length="195" mass="22000">MSDQNSDSGKREKRCFYAKESSIIKAIGNEEMVLFLYCKGTFLSANDNLSSLSNAIVKIIEEYKDVFPDEVPGGLLSLRGIERQINLAPGVALLNRPAYKSSPEETKEIRRQVEDLLSKGYVRQSSSPCVIPLLLVPKKDVFNQGFNRGASMKGGDLRKDLDPILQSKRINITIPSLRFLHPCGYLYWFFYTQAN</sequence>
<dbReference type="Proteomes" id="UP001060085">
    <property type="component" value="Linkage Group LG03"/>
</dbReference>
<accession>A0ACC0BIH5</accession>